<dbReference type="Proteomes" id="UP000051487">
    <property type="component" value="Unassembled WGS sequence"/>
</dbReference>
<comment type="cofactor">
    <cofactor evidence="1">
        <name>Mg(2+)</name>
        <dbReference type="ChEBI" id="CHEBI:18420"/>
    </cofactor>
</comment>
<dbReference type="Gene3D" id="3.30.428.10">
    <property type="entry name" value="HIT-like"/>
    <property type="match status" value="1"/>
</dbReference>
<organism evidence="13 15">
    <name type="scientific">Aspergillus lentulus</name>
    <dbReference type="NCBI Taxonomy" id="293939"/>
    <lineage>
        <taxon>Eukaryota</taxon>
        <taxon>Fungi</taxon>
        <taxon>Dikarya</taxon>
        <taxon>Ascomycota</taxon>
        <taxon>Pezizomycotina</taxon>
        <taxon>Eurotiomycetes</taxon>
        <taxon>Eurotiomycetidae</taxon>
        <taxon>Eurotiales</taxon>
        <taxon>Aspergillaceae</taxon>
        <taxon>Aspergillus</taxon>
        <taxon>Aspergillus subgen. Fumigati</taxon>
    </lineage>
</organism>
<proteinExistence type="inferred from homology"/>
<dbReference type="CDD" id="cd01277">
    <property type="entry name" value="HINT_subgroup"/>
    <property type="match status" value="1"/>
</dbReference>
<dbReference type="EMBL" id="BCLY01000001">
    <property type="protein sequence ID" value="GAQ02901.1"/>
    <property type="molecule type" value="Genomic_DNA"/>
</dbReference>
<evidence type="ECO:0000256" key="5">
    <source>
        <dbReference type="ARBA" id="ARBA00025764"/>
    </source>
</evidence>
<feature type="domain" description="HIT" evidence="12">
    <location>
        <begin position="7"/>
        <end position="110"/>
    </location>
</feature>
<evidence type="ECO:0000256" key="9">
    <source>
        <dbReference type="PIRSR" id="PIRSR601310-1"/>
    </source>
</evidence>
<dbReference type="InterPro" id="IPR036265">
    <property type="entry name" value="HIT-like_sf"/>
</dbReference>
<comment type="caution">
    <text evidence="13">The sequence shown here is derived from an EMBL/GenBank/DDBJ whole genome shotgun (WGS) entry which is preliminary data.</text>
</comment>
<evidence type="ECO:0000256" key="1">
    <source>
        <dbReference type="ARBA" id="ARBA00001946"/>
    </source>
</evidence>
<dbReference type="InterPro" id="IPR019808">
    <property type="entry name" value="Histidine_triad_CS"/>
</dbReference>
<dbReference type="InterPro" id="IPR011146">
    <property type="entry name" value="HIT-like"/>
</dbReference>
<dbReference type="InterPro" id="IPR001310">
    <property type="entry name" value="Histidine_triad_HIT"/>
</dbReference>
<dbReference type="PRINTS" id="PR00332">
    <property type="entry name" value="HISTRIAD"/>
</dbReference>
<keyword evidence="3" id="KW-0378">Hydrolase</keyword>
<dbReference type="GO" id="GO:0009117">
    <property type="term" value="P:nucleotide metabolic process"/>
    <property type="evidence" value="ECO:0007669"/>
    <property type="project" value="TreeGrafter"/>
</dbReference>
<evidence type="ECO:0000313" key="14">
    <source>
        <dbReference type="EMBL" id="GFF86677.1"/>
    </source>
</evidence>
<evidence type="ECO:0000256" key="3">
    <source>
        <dbReference type="ARBA" id="ARBA00022801"/>
    </source>
</evidence>
<evidence type="ECO:0000313" key="15">
    <source>
        <dbReference type="Proteomes" id="UP000051487"/>
    </source>
</evidence>
<reference evidence="13 15" key="1">
    <citation type="submission" date="2015-11" db="EMBL/GenBank/DDBJ databases">
        <title>Aspergillus lentulus strain IFM 54703T.</title>
        <authorList>
            <person name="Kusuya Y."/>
            <person name="Sakai K."/>
            <person name="Kamei K."/>
            <person name="Takahashi H."/>
            <person name="Yaguchi T."/>
        </authorList>
    </citation>
    <scope>NUCLEOTIDE SEQUENCE [LARGE SCALE GENOMIC DNA]</scope>
    <source>
        <strain evidence="13 15">IFM 54703</strain>
    </source>
</reference>
<dbReference type="PROSITE" id="PS51084">
    <property type="entry name" value="HIT_2"/>
    <property type="match status" value="1"/>
</dbReference>
<dbReference type="AlphaFoldDB" id="A0AAN4PBM3"/>
<protein>
    <recommendedName>
        <fullName evidence="7">Adenosine 5'-monophosphoramidase HNT1</fullName>
    </recommendedName>
    <alternativeName>
        <fullName evidence="8">Histidine triad nucleotide-binding protein HNT1</fullName>
    </alternativeName>
</protein>
<keyword evidence="4" id="KW-0460">Magnesium</keyword>
<accession>A0AAN4PBM3</accession>
<feature type="active site" description="Tele-AMP-histidine intermediate" evidence="9">
    <location>
        <position position="97"/>
    </location>
</feature>
<evidence type="ECO:0000256" key="4">
    <source>
        <dbReference type="ARBA" id="ARBA00022842"/>
    </source>
</evidence>
<dbReference type="PANTHER" id="PTHR46648:SF1">
    <property type="entry name" value="ADENOSINE 5'-MONOPHOSPHORAMIDASE HNT1"/>
    <property type="match status" value="1"/>
</dbReference>
<dbReference type="GO" id="GO:0016787">
    <property type="term" value="F:hydrolase activity"/>
    <property type="evidence" value="ECO:0007669"/>
    <property type="project" value="UniProtKB-KW"/>
</dbReference>
<dbReference type="FunFam" id="3.30.428.10:FF:000013">
    <property type="entry name" value="Hit family protein 1"/>
    <property type="match status" value="1"/>
</dbReference>
<comment type="similarity">
    <text evidence="5">Belongs to the HINT family.</text>
</comment>
<evidence type="ECO:0000256" key="11">
    <source>
        <dbReference type="PROSITE-ProRule" id="PRU00464"/>
    </source>
</evidence>
<evidence type="ECO:0000256" key="6">
    <source>
        <dbReference type="ARBA" id="ARBA00052319"/>
    </source>
</evidence>
<evidence type="ECO:0000259" key="12">
    <source>
        <dbReference type="PROSITE" id="PS51084"/>
    </source>
</evidence>
<dbReference type="EMBL" id="BLKI01000054">
    <property type="protein sequence ID" value="GFF86677.1"/>
    <property type="molecule type" value="Genomic_DNA"/>
</dbReference>
<evidence type="ECO:0000256" key="2">
    <source>
        <dbReference type="ARBA" id="ARBA00022741"/>
    </source>
</evidence>
<dbReference type="PROSITE" id="PS00892">
    <property type="entry name" value="HIT_1"/>
    <property type="match status" value="1"/>
</dbReference>
<comment type="catalytic activity">
    <reaction evidence="6">
        <text>adenosine 5'-phosphoramidate + H2O = NH4(+) + AMP</text>
        <dbReference type="Rhea" id="RHEA:67916"/>
        <dbReference type="ChEBI" id="CHEBI:15377"/>
        <dbReference type="ChEBI" id="CHEBI:28938"/>
        <dbReference type="ChEBI" id="CHEBI:57890"/>
        <dbReference type="ChEBI" id="CHEBI:456215"/>
    </reaction>
    <physiologicalReaction direction="left-to-right" evidence="6">
        <dbReference type="Rhea" id="RHEA:67917"/>
    </physiologicalReaction>
</comment>
<dbReference type="Proteomes" id="UP000465220">
    <property type="component" value="Unassembled WGS sequence"/>
</dbReference>
<evidence type="ECO:0000313" key="16">
    <source>
        <dbReference type="Proteomes" id="UP000465220"/>
    </source>
</evidence>
<gene>
    <name evidence="13" type="ORF">ALT_0222</name>
    <name evidence="14" type="ORF">IFM60648_07787</name>
</gene>
<name>A0AAN4PBM3_ASPLE</name>
<feature type="short sequence motif" description="Histidine triad motif" evidence="10 11">
    <location>
        <begin position="95"/>
        <end position="99"/>
    </location>
</feature>
<evidence type="ECO:0000256" key="10">
    <source>
        <dbReference type="PIRSR" id="PIRSR601310-3"/>
    </source>
</evidence>
<dbReference type="GO" id="GO:0000166">
    <property type="term" value="F:nucleotide binding"/>
    <property type="evidence" value="ECO:0007669"/>
    <property type="project" value="UniProtKB-KW"/>
</dbReference>
<dbReference type="InterPro" id="IPR039384">
    <property type="entry name" value="HINT"/>
</dbReference>
<keyword evidence="2" id="KW-0547">Nucleotide-binding</keyword>
<dbReference type="SUPFAM" id="SSF54197">
    <property type="entry name" value="HIT-like"/>
    <property type="match status" value="1"/>
</dbReference>
<reference evidence="14 16" key="2">
    <citation type="submission" date="2020-01" db="EMBL/GenBank/DDBJ databases">
        <title>Draft genome sequence of Aspergillus lentulus IFM 60648.</title>
        <authorList>
            <person name="Takahashi H."/>
            <person name="Yaguchi T."/>
        </authorList>
    </citation>
    <scope>NUCLEOTIDE SEQUENCE [LARGE SCALE GENOMIC DNA]</scope>
    <source>
        <strain evidence="14 16">IFM 60648</strain>
    </source>
</reference>
<keyword evidence="16" id="KW-1185">Reference proteome</keyword>
<evidence type="ECO:0000313" key="13">
    <source>
        <dbReference type="EMBL" id="GAQ02901.1"/>
    </source>
</evidence>
<dbReference type="Pfam" id="PF01230">
    <property type="entry name" value="HIT"/>
    <property type="match status" value="1"/>
</dbReference>
<evidence type="ECO:0000256" key="7">
    <source>
        <dbReference type="ARBA" id="ARBA00074222"/>
    </source>
</evidence>
<dbReference type="PANTHER" id="PTHR46648">
    <property type="entry name" value="HIT FAMILY PROTEIN 1"/>
    <property type="match status" value="1"/>
</dbReference>
<sequence>MSSAACIFCKIIKGDIPSLKLFESDKVFAFLDIQPLSRGHALVIPKFHGAKLTDIPDEDLREVLPVAKQIAKASGAEDFNILQNNGRIAHQVVDHVHFHMIPKPNETEGLGIGWPAQPTDMDKLKALHEEIKSKM</sequence>
<evidence type="ECO:0000256" key="8">
    <source>
        <dbReference type="ARBA" id="ARBA00076050"/>
    </source>
</evidence>